<feature type="signal peptide" evidence="1">
    <location>
        <begin position="1"/>
        <end position="21"/>
    </location>
</feature>
<evidence type="ECO:0000313" key="2">
    <source>
        <dbReference type="EMBL" id="QES48474.1"/>
    </source>
</evidence>
<evidence type="ECO:0000256" key="1">
    <source>
        <dbReference type="SAM" id="SignalP"/>
    </source>
</evidence>
<protein>
    <recommendedName>
        <fullName evidence="4">Lipoprotein</fullName>
    </recommendedName>
</protein>
<name>A0A5P2D000_STRVZ</name>
<keyword evidence="1" id="KW-0732">Signal</keyword>
<accession>A0A5P2D000</accession>
<dbReference type="OrthoDB" id="4219324at2"/>
<evidence type="ECO:0008006" key="4">
    <source>
        <dbReference type="Google" id="ProtNLM"/>
    </source>
</evidence>
<feature type="chain" id="PRO_5039358259" description="Lipoprotein" evidence="1">
    <location>
        <begin position="22"/>
        <end position="227"/>
    </location>
</feature>
<reference evidence="2 3" key="1">
    <citation type="submission" date="2018-05" db="EMBL/GenBank/DDBJ databases">
        <title>Streptomyces venezuelae.</title>
        <authorList>
            <person name="Kim W."/>
            <person name="Lee N."/>
            <person name="Cho B.-K."/>
        </authorList>
    </citation>
    <scope>NUCLEOTIDE SEQUENCE [LARGE SCALE GENOMIC DNA]</scope>
    <source>
        <strain evidence="2 3">ATCC 21782</strain>
    </source>
</reference>
<dbReference type="Proteomes" id="UP000325211">
    <property type="component" value="Chromosome"/>
</dbReference>
<evidence type="ECO:0000313" key="3">
    <source>
        <dbReference type="Proteomes" id="UP000325211"/>
    </source>
</evidence>
<dbReference type="PROSITE" id="PS51257">
    <property type="entry name" value="PROKAR_LIPOPROTEIN"/>
    <property type="match status" value="1"/>
</dbReference>
<dbReference type="AlphaFoldDB" id="A0A5P2D000"/>
<sequence>MIAAYRRFHMLGCGFAVLVLATGCSTSEPSAKPEPKPEPAYGSAVQICQGLFGPEGAAALERVLDSTEFRLRDETYDLDLQAVGKGLQGRYETGQGFGDLEGEMCRASGRPKAGSVPYAELWIAGDKKHVGAGEKDRGPAVIHGANRMHLRYNCASPRVGSTDDLPLQIRLTFRDKRDGRKGADVLRPDYVAVMHSAALAIAKDLGCQNSGGLPDRSEDLPASVPEA</sequence>
<organism evidence="2 3">
    <name type="scientific">Streptomyces venezuelae</name>
    <dbReference type="NCBI Taxonomy" id="54571"/>
    <lineage>
        <taxon>Bacteria</taxon>
        <taxon>Bacillati</taxon>
        <taxon>Actinomycetota</taxon>
        <taxon>Actinomycetes</taxon>
        <taxon>Kitasatosporales</taxon>
        <taxon>Streptomycetaceae</taxon>
        <taxon>Streptomyces</taxon>
    </lineage>
</organism>
<proteinExistence type="predicted"/>
<dbReference type="EMBL" id="CP029190">
    <property type="protein sequence ID" value="QES48474.1"/>
    <property type="molecule type" value="Genomic_DNA"/>
</dbReference>
<gene>
    <name evidence="2" type="ORF">DEJ50_12250</name>
</gene>
<dbReference type="RefSeq" id="WP_150207825.1">
    <property type="nucleotide sequence ID" value="NZ_CP029190.1"/>
</dbReference>